<proteinExistence type="predicted"/>
<reference evidence="2" key="2">
    <citation type="submission" date="2014-06" db="EMBL/GenBank/DDBJ databases">
        <authorList>
            <person name="Hu T."/>
            <person name="Eisen M.B."/>
            <person name="Thornton K.R."/>
            <person name="Andolfatto P."/>
        </authorList>
    </citation>
    <scope>NUCLEOTIDE SEQUENCE</scope>
    <source>
        <strain evidence="2">W501</strain>
    </source>
</reference>
<keyword evidence="1" id="KW-0732">Signal</keyword>
<accession>A0A0J9TNE7</accession>
<evidence type="ECO:0000313" key="2">
    <source>
        <dbReference type="EMBL" id="KMY90280.1"/>
    </source>
</evidence>
<feature type="signal peptide" evidence="1">
    <location>
        <begin position="1"/>
        <end position="19"/>
    </location>
</feature>
<dbReference type="EMBL" id="CM002910">
    <property type="protein sequence ID" value="KMY90280.1"/>
    <property type="molecule type" value="Genomic_DNA"/>
</dbReference>
<dbReference type="Proteomes" id="UP000035880">
    <property type="component" value="Chromosome 2L"/>
</dbReference>
<gene>
    <name evidence="2" type="primary">Dsim\GD28737</name>
    <name evidence="2" type="ORF">Dsimw501_GD28737</name>
</gene>
<reference evidence="2" key="3">
    <citation type="submission" date="2015-04" db="EMBL/GenBank/DDBJ databases">
        <authorList>
            <consortium name="FlyBase"/>
        </authorList>
    </citation>
    <scope>NUCLEOTIDE SEQUENCE</scope>
    <source>
        <strain evidence="2">W501</strain>
    </source>
</reference>
<dbReference type="OrthoDB" id="7836404at2759"/>
<dbReference type="AlphaFoldDB" id="A0A0J9TNE7"/>
<evidence type="ECO:0008006" key="3">
    <source>
        <dbReference type="Google" id="ProtNLM"/>
    </source>
</evidence>
<sequence>MEFMFQVLLVSFMVTALAATNLGSSYRYDCNSIKCTYKLCTNTLDGTQDCTTSDSVPKNIAGKRRASSYRYSCAWNTGVYKCTHIRCTQDFGGHKNCTTSVTTPN</sequence>
<name>A0A0J9TNE7_DROSI</name>
<reference evidence="2" key="1">
    <citation type="journal article" date="2013" name="Genome Res.">
        <title>A second-generation assembly of the Drosophila simulans genome provides new insights into patterns of lineage-specific divergence.</title>
        <authorList>
            <person name="Hu T.T."/>
            <person name="Eisen M.B."/>
            <person name="Thornton K.R."/>
            <person name="Andolfatto P."/>
        </authorList>
    </citation>
    <scope>NUCLEOTIDE SEQUENCE [LARGE SCALE GENOMIC DNA]</scope>
    <source>
        <strain evidence="2">W501</strain>
    </source>
</reference>
<dbReference type="KEGG" id="dsi:Dsimw501_GD28737"/>
<feature type="chain" id="PRO_5005323751" description="Seminal fluid protein" evidence="1">
    <location>
        <begin position="20"/>
        <end position="105"/>
    </location>
</feature>
<evidence type="ECO:0000256" key="1">
    <source>
        <dbReference type="SAM" id="SignalP"/>
    </source>
</evidence>
<organism evidence="2">
    <name type="scientific">Drosophila simulans</name>
    <name type="common">Fruit fly</name>
    <dbReference type="NCBI Taxonomy" id="7240"/>
    <lineage>
        <taxon>Eukaryota</taxon>
        <taxon>Metazoa</taxon>
        <taxon>Ecdysozoa</taxon>
        <taxon>Arthropoda</taxon>
        <taxon>Hexapoda</taxon>
        <taxon>Insecta</taxon>
        <taxon>Pterygota</taxon>
        <taxon>Neoptera</taxon>
        <taxon>Endopterygota</taxon>
        <taxon>Diptera</taxon>
        <taxon>Brachycera</taxon>
        <taxon>Muscomorpha</taxon>
        <taxon>Ephydroidea</taxon>
        <taxon>Drosophilidae</taxon>
        <taxon>Drosophila</taxon>
        <taxon>Sophophora</taxon>
    </lineage>
</organism>
<protein>
    <recommendedName>
        <fullName evidence="3">Seminal fluid protein</fullName>
    </recommendedName>
</protein>